<organism evidence="2">
    <name type="scientific">marine sediment metagenome</name>
    <dbReference type="NCBI Taxonomy" id="412755"/>
    <lineage>
        <taxon>unclassified sequences</taxon>
        <taxon>metagenomes</taxon>
        <taxon>ecological metagenomes</taxon>
    </lineage>
</organism>
<dbReference type="EMBL" id="BARS01048376">
    <property type="protein sequence ID" value="GAG35839.1"/>
    <property type="molecule type" value="Genomic_DNA"/>
</dbReference>
<keyword evidence="1" id="KW-1133">Transmembrane helix</keyword>
<accession>X0WY09</accession>
<keyword evidence="1" id="KW-0472">Membrane</keyword>
<keyword evidence="1" id="KW-0812">Transmembrane</keyword>
<reference evidence="2" key="1">
    <citation type="journal article" date="2014" name="Front. Microbiol.">
        <title>High frequency of phylogenetically diverse reductive dehalogenase-homologous genes in deep subseafloor sedimentary metagenomes.</title>
        <authorList>
            <person name="Kawai M."/>
            <person name="Futagami T."/>
            <person name="Toyoda A."/>
            <person name="Takaki Y."/>
            <person name="Nishi S."/>
            <person name="Hori S."/>
            <person name="Arai W."/>
            <person name="Tsubouchi T."/>
            <person name="Morono Y."/>
            <person name="Uchiyama I."/>
            <person name="Ito T."/>
            <person name="Fujiyama A."/>
            <person name="Inagaki F."/>
            <person name="Takami H."/>
        </authorList>
    </citation>
    <scope>NUCLEOTIDE SEQUENCE</scope>
    <source>
        <strain evidence="2">Expedition CK06-06</strain>
    </source>
</reference>
<protein>
    <submittedName>
        <fullName evidence="2">Uncharacterized protein</fullName>
    </submittedName>
</protein>
<dbReference type="AlphaFoldDB" id="X0WY09"/>
<proteinExistence type="predicted"/>
<evidence type="ECO:0000313" key="2">
    <source>
        <dbReference type="EMBL" id="GAG35839.1"/>
    </source>
</evidence>
<gene>
    <name evidence="2" type="ORF">S01H1_72520</name>
</gene>
<comment type="caution">
    <text evidence="2">The sequence shown here is derived from an EMBL/GenBank/DDBJ whole genome shotgun (WGS) entry which is preliminary data.</text>
</comment>
<feature type="transmembrane region" description="Helical" evidence="1">
    <location>
        <begin position="30"/>
        <end position="50"/>
    </location>
</feature>
<evidence type="ECO:0000256" key="1">
    <source>
        <dbReference type="SAM" id="Phobius"/>
    </source>
</evidence>
<feature type="non-terminal residue" evidence="2">
    <location>
        <position position="1"/>
    </location>
</feature>
<name>X0WY09_9ZZZZ</name>
<sequence>RRQSRQKIQRRKRPKMDNALDAIREFAAKYHLVAFGLGGLVAAFLVKVFFQDVTGKWRWGKG</sequence>